<dbReference type="FunFam" id="1.10.300.10:FF:000001">
    <property type="entry name" value="Adenylosuccinate synthetase"/>
    <property type="match status" value="1"/>
</dbReference>
<feature type="binding site" description="in other chain" evidence="8">
    <location>
        <position position="268"/>
    </location>
    <ligand>
        <name>IMP</name>
        <dbReference type="ChEBI" id="CHEBI:58053"/>
        <note>ligand shared between dimeric partners</note>
    </ligand>
</feature>
<comment type="subcellular location">
    <subcellularLocation>
        <location evidence="8">Cytoplasm</location>
    </subcellularLocation>
</comment>
<feature type="binding site" evidence="8">
    <location>
        <position position="64"/>
    </location>
    <ligand>
        <name>Mg(2+)</name>
        <dbReference type="ChEBI" id="CHEBI:18420"/>
    </ligand>
</feature>
<feature type="binding site" evidence="8">
    <location>
        <position position="37"/>
    </location>
    <ligand>
        <name>Mg(2+)</name>
        <dbReference type="ChEBI" id="CHEBI:18420"/>
    </ligand>
</feature>
<accession>A0A1M6PZ91</accession>
<feature type="binding site" description="in other chain" evidence="8">
    <location>
        <begin position="37"/>
        <end position="40"/>
    </location>
    <ligand>
        <name>IMP</name>
        <dbReference type="ChEBI" id="CHEBI:58053"/>
        <note>ligand shared between dimeric partners</note>
    </ligand>
</feature>
<feature type="binding site" evidence="8">
    <location>
        <begin position="64"/>
        <end position="66"/>
    </location>
    <ligand>
        <name>GTP</name>
        <dbReference type="ChEBI" id="CHEBI:37565"/>
    </ligand>
</feature>
<keyword evidence="8" id="KW-0963">Cytoplasm</keyword>
<dbReference type="EMBL" id="FRAN01000001">
    <property type="protein sequence ID" value="SHK13258.1"/>
    <property type="molecule type" value="Genomic_DNA"/>
</dbReference>
<dbReference type="GO" id="GO:0005525">
    <property type="term" value="F:GTP binding"/>
    <property type="evidence" value="ECO:0007669"/>
    <property type="project" value="UniProtKB-UniRule"/>
</dbReference>
<protein>
    <recommendedName>
        <fullName evidence="8 10">Adenylosuccinate synthetase</fullName>
        <shortName evidence="8">AMPSase</shortName>
        <shortName evidence="8">AdSS</shortName>
        <ecNumber evidence="8 10">6.3.4.4</ecNumber>
    </recommendedName>
    <alternativeName>
        <fullName evidence="8">IMP--aspartate ligase</fullName>
    </alternativeName>
</protein>
<keyword evidence="5 8" id="KW-0658">Purine biosynthesis</keyword>
<dbReference type="PANTHER" id="PTHR11846:SF0">
    <property type="entry name" value="ADENYLOSUCCINATE SYNTHETASE"/>
    <property type="match status" value="1"/>
</dbReference>
<dbReference type="InterPro" id="IPR042111">
    <property type="entry name" value="Adenylosuccinate_synth_dom3"/>
</dbReference>
<dbReference type="SMART" id="SM00788">
    <property type="entry name" value="Adenylsucc_synt"/>
    <property type="match status" value="1"/>
</dbReference>
<feature type="active site" evidence="9">
    <location>
        <position position="163"/>
    </location>
</feature>
<comment type="function">
    <text evidence="8">Plays an important role in the de novo pathway of purine nucleotide biosynthesis. Catalyzes the first committed step in the biosynthesis of AMP from IMP.</text>
</comment>
<feature type="binding site" evidence="8">
    <location>
        <begin position="36"/>
        <end position="42"/>
    </location>
    <ligand>
        <name>GTP</name>
        <dbReference type="ChEBI" id="CHEBI:37565"/>
    </ligand>
</feature>
<keyword evidence="3 8" id="KW-0479">Metal-binding</keyword>
<dbReference type="GO" id="GO:0005737">
    <property type="term" value="C:cytoplasm"/>
    <property type="evidence" value="ECO:0007669"/>
    <property type="project" value="UniProtKB-SubCell"/>
</dbReference>
<dbReference type="UniPathway" id="UPA00075">
    <property type="reaction ID" value="UER00335"/>
</dbReference>
<dbReference type="NCBIfam" id="NF010357">
    <property type="entry name" value="PRK13785.1"/>
    <property type="match status" value="1"/>
</dbReference>
<evidence type="ECO:0000256" key="8">
    <source>
        <dbReference type="HAMAP-Rule" id="MF_00011"/>
    </source>
</evidence>
<evidence type="ECO:0000256" key="4">
    <source>
        <dbReference type="ARBA" id="ARBA00022741"/>
    </source>
</evidence>
<evidence type="ECO:0000256" key="3">
    <source>
        <dbReference type="ARBA" id="ARBA00022723"/>
    </source>
</evidence>
<keyword evidence="4 8" id="KW-0547">Nucleotide-binding</keyword>
<dbReference type="SUPFAM" id="SSF52540">
    <property type="entry name" value="P-loop containing nucleoside triphosphate hydrolases"/>
    <property type="match status" value="1"/>
</dbReference>
<dbReference type="InterPro" id="IPR001114">
    <property type="entry name" value="Adenylosuccinate_synthetase"/>
</dbReference>
<dbReference type="InterPro" id="IPR033128">
    <property type="entry name" value="Adenylosuccin_syn_Lys_AS"/>
</dbReference>
<dbReference type="Gene3D" id="3.90.170.10">
    <property type="entry name" value="Adenylosuccinate Synthetase, subunit A, domain 3"/>
    <property type="match status" value="1"/>
</dbReference>
<dbReference type="GO" id="GO:0004019">
    <property type="term" value="F:adenylosuccinate synthase activity"/>
    <property type="evidence" value="ECO:0007669"/>
    <property type="project" value="UniProtKB-UniRule"/>
</dbReference>
<dbReference type="Gene3D" id="3.40.440.10">
    <property type="entry name" value="Adenylosuccinate Synthetase, subunit A, domain 1"/>
    <property type="match status" value="1"/>
</dbReference>
<evidence type="ECO:0000256" key="9">
    <source>
        <dbReference type="PROSITE-ProRule" id="PRU10134"/>
    </source>
</evidence>
<feature type="binding site" evidence="8">
    <location>
        <position position="368"/>
    </location>
    <ligand>
        <name>GTP</name>
        <dbReference type="ChEBI" id="CHEBI:37565"/>
    </ligand>
</feature>
<gene>
    <name evidence="8" type="primary">purA</name>
    <name evidence="11" type="ORF">SAMN05444342_0693</name>
</gene>
<feature type="binding site" evidence="8">
    <location>
        <begin position="394"/>
        <end position="396"/>
    </location>
    <ligand>
        <name>GTP</name>
        <dbReference type="ChEBI" id="CHEBI:37565"/>
    </ligand>
</feature>
<dbReference type="InterPro" id="IPR027417">
    <property type="entry name" value="P-loop_NTPase"/>
</dbReference>
<evidence type="ECO:0000313" key="11">
    <source>
        <dbReference type="EMBL" id="SHK13258.1"/>
    </source>
</evidence>
<feature type="binding site" evidence="8">
    <location>
        <position position="166"/>
    </location>
    <ligand>
        <name>IMP</name>
        <dbReference type="ChEBI" id="CHEBI:58053"/>
        <note>ligand shared between dimeric partners</note>
    </ligand>
</feature>
<feature type="binding site" description="in other chain" evidence="8">
    <location>
        <position position="283"/>
    </location>
    <ligand>
        <name>IMP</name>
        <dbReference type="ChEBI" id="CHEBI:58053"/>
        <note>ligand shared between dimeric partners</note>
    </ligand>
</feature>
<dbReference type="InterPro" id="IPR018220">
    <property type="entry name" value="Adenylosuccin_syn_GTP-bd"/>
</dbReference>
<dbReference type="FunFam" id="3.90.170.10:FF:000001">
    <property type="entry name" value="Adenylosuccinate synthetase"/>
    <property type="match status" value="1"/>
</dbReference>
<dbReference type="AlphaFoldDB" id="A0A1M6PZ91"/>
<comment type="cofactor">
    <cofactor evidence="8">
        <name>Mg(2+)</name>
        <dbReference type="ChEBI" id="CHEBI:18420"/>
    </cofactor>
    <text evidence="8">Binds 1 Mg(2+) ion per subunit.</text>
</comment>
<comment type="similarity">
    <text evidence="8 10">Belongs to the adenylosuccinate synthetase family.</text>
</comment>
<feature type="binding site" description="in other chain" evidence="8">
    <location>
        <position position="152"/>
    </location>
    <ligand>
        <name>IMP</name>
        <dbReference type="ChEBI" id="CHEBI:58053"/>
        <note>ligand shared between dimeric partners</note>
    </ligand>
</feature>
<feature type="binding site" description="in other chain" evidence="8">
    <location>
        <position position="366"/>
    </location>
    <ligand>
        <name>IMP</name>
        <dbReference type="ChEBI" id="CHEBI:58053"/>
        <note>ligand shared between dimeric partners</note>
    </ligand>
</feature>
<dbReference type="GO" id="GO:0044208">
    <property type="term" value="P:'de novo' AMP biosynthetic process"/>
    <property type="evidence" value="ECO:0007669"/>
    <property type="project" value="UniProtKB-UniRule"/>
</dbReference>
<comment type="pathway">
    <text evidence="8 10">Purine metabolism; AMP biosynthesis via de novo pathway; AMP from IMP: step 1/2.</text>
</comment>
<evidence type="ECO:0000256" key="10">
    <source>
        <dbReference type="RuleBase" id="RU000520"/>
    </source>
</evidence>
<dbReference type="InterPro" id="IPR042109">
    <property type="entry name" value="Adenylosuccinate_synth_dom1"/>
</dbReference>
<name>A0A1M6PZ91_HALPU</name>
<keyword evidence="6 8" id="KW-0460">Magnesium</keyword>
<dbReference type="PROSITE" id="PS01266">
    <property type="entry name" value="ADENYLOSUCCIN_SYN_1"/>
    <property type="match status" value="1"/>
</dbReference>
<dbReference type="GO" id="GO:0000287">
    <property type="term" value="F:magnesium ion binding"/>
    <property type="evidence" value="ECO:0007669"/>
    <property type="project" value="UniProtKB-UniRule"/>
</dbReference>
<dbReference type="PANTHER" id="PTHR11846">
    <property type="entry name" value="ADENYLOSUCCINATE SYNTHETASE"/>
    <property type="match status" value="1"/>
</dbReference>
<comment type="subunit">
    <text evidence="1 8">Homodimer.</text>
</comment>
<evidence type="ECO:0000313" key="12">
    <source>
        <dbReference type="Proteomes" id="UP000184203"/>
    </source>
</evidence>
<dbReference type="GO" id="GO:0046040">
    <property type="term" value="P:IMP metabolic process"/>
    <property type="evidence" value="ECO:0007669"/>
    <property type="project" value="TreeGrafter"/>
</dbReference>
<feature type="active site" description="Proton donor" evidence="8">
    <location>
        <position position="65"/>
    </location>
</feature>
<dbReference type="Gene3D" id="1.10.300.10">
    <property type="entry name" value="Adenylosuccinate Synthetase, subunit A, domain 2"/>
    <property type="match status" value="1"/>
</dbReference>
<evidence type="ECO:0000256" key="1">
    <source>
        <dbReference type="ARBA" id="ARBA00011738"/>
    </source>
</evidence>
<feature type="binding site" evidence="8">
    <location>
        <begin position="479"/>
        <end position="481"/>
    </location>
    <ligand>
        <name>GTP</name>
        <dbReference type="ChEBI" id="CHEBI:37565"/>
    </ligand>
</feature>
<evidence type="ECO:0000256" key="5">
    <source>
        <dbReference type="ARBA" id="ARBA00022755"/>
    </source>
</evidence>
<dbReference type="CDD" id="cd03108">
    <property type="entry name" value="AdSS"/>
    <property type="match status" value="1"/>
</dbReference>
<keyword evidence="12" id="KW-1185">Reference proteome</keyword>
<reference evidence="12" key="1">
    <citation type="submission" date="2016-11" db="EMBL/GenBank/DDBJ databases">
        <authorList>
            <person name="Varghese N."/>
            <person name="Submissions S."/>
        </authorList>
    </citation>
    <scope>NUCLEOTIDE SEQUENCE [LARGE SCALE GENOMIC DNA]</scope>
    <source>
        <strain evidence="12">DX253</strain>
    </source>
</reference>
<dbReference type="InterPro" id="IPR042110">
    <property type="entry name" value="Adenylosuccinate_synth_dom2"/>
</dbReference>
<evidence type="ECO:0000256" key="2">
    <source>
        <dbReference type="ARBA" id="ARBA00022598"/>
    </source>
</evidence>
<dbReference type="EC" id="6.3.4.4" evidence="8 10"/>
<comment type="catalytic activity">
    <reaction evidence="8 10">
        <text>IMP + L-aspartate + GTP = N(6)-(1,2-dicarboxyethyl)-AMP + GDP + phosphate + 2 H(+)</text>
        <dbReference type="Rhea" id="RHEA:15753"/>
        <dbReference type="ChEBI" id="CHEBI:15378"/>
        <dbReference type="ChEBI" id="CHEBI:29991"/>
        <dbReference type="ChEBI" id="CHEBI:37565"/>
        <dbReference type="ChEBI" id="CHEBI:43474"/>
        <dbReference type="ChEBI" id="CHEBI:57567"/>
        <dbReference type="ChEBI" id="CHEBI:58053"/>
        <dbReference type="ChEBI" id="CHEBI:58189"/>
        <dbReference type="EC" id="6.3.4.4"/>
    </reaction>
</comment>
<sequence length="496" mass="53359">MHTFVHHLASKTVIGLRGAGEITSGMTVTIVGSQLGDEGKGRVVDLYGASADVVARYQGGDNAGHTVVEGGNEYKLSLVPSGVVRGKVGVLGNGCVVNPDTLFDEIDTLRERGLDPDVRLARRAHVILPYHRVLDGIEEDVKSDSDRKVGTTGRGIGPTYEDKAGRRGIRVGDLLDSELLREKLEYVVPQKRALAEKVYGVSMSEAIGGSSDESDGVETGEAFDVDALHEQYERYGERLKEENMTVEAGEFLSSRLDAGDEVIFEGAQGTLIDIDHGNYPYVTSSNPTAGGAATGTGLSPGVIGDGDIIGIVKAYLTRVGSGPLPTELGGVVGDTPDYDEQGAGENEDLAKYIREEGGEYGTVTGRPRRVAWLDMPMLRHAARASGFTGLAVNHIDVLAGLDEVKVGYSYDVDGEEIFTIPATTERWGRCEPNFRSFDGWPEVDWSEVADEGYDAIPENARTYLEYISDELDAPIYAVGIGPSREDTVVLEHPFEN</sequence>
<organism evidence="11 12">
    <name type="scientific">Haladaptatus paucihalophilus DX253</name>
    <dbReference type="NCBI Taxonomy" id="797209"/>
    <lineage>
        <taxon>Archaea</taxon>
        <taxon>Methanobacteriati</taxon>
        <taxon>Methanobacteriota</taxon>
        <taxon>Stenosarchaea group</taxon>
        <taxon>Halobacteria</taxon>
        <taxon>Halobacteriales</taxon>
        <taxon>Haladaptataceae</taxon>
        <taxon>Haladaptatus</taxon>
    </lineage>
</organism>
<dbReference type="HAMAP" id="MF_00011">
    <property type="entry name" value="Adenylosucc_synth"/>
    <property type="match status" value="1"/>
</dbReference>
<feature type="binding site" evidence="8">
    <location>
        <begin position="362"/>
        <end position="368"/>
    </location>
    <ligand>
        <name>substrate</name>
    </ligand>
</feature>
<feature type="active site" description="Proton acceptor" evidence="8">
    <location>
        <position position="37"/>
    </location>
</feature>
<proteinExistence type="inferred from homology"/>
<evidence type="ECO:0000256" key="6">
    <source>
        <dbReference type="ARBA" id="ARBA00022842"/>
    </source>
</evidence>
<keyword evidence="7 8" id="KW-0342">GTP-binding</keyword>
<dbReference type="Proteomes" id="UP000184203">
    <property type="component" value="Unassembled WGS sequence"/>
</dbReference>
<dbReference type="PROSITE" id="PS00513">
    <property type="entry name" value="ADENYLOSUCCIN_SYN_2"/>
    <property type="match status" value="1"/>
</dbReference>
<dbReference type="Pfam" id="PF00709">
    <property type="entry name" value="Adenylsucc_synt"/>
    <property type="match status" value="1"/>
</dbReference>
<feature type="binding site" description="in other chain" evidence="8">
    <location>
        <begin position="62"/>
        <end position="65"/>
    </location>
    <ligand>
        <name>IMP</name>
        <dbReference type="ChEBI" id="CHEBI:58053"/>
        <note>ligand shared between dimeric partners</note>
    </ligand>
</feature>
<keyword evidence="2 8" id="KW-0436">Ligase</keyword>
<dbReference type="NCBIfam" id="NF002223">
    <property type="entry name" value="PRK01117.1"/>
    <property type="match status" value="1"/>
</dbReference>
<dbReference type="NCBIfam" id="TIGR00184">
    <property type="entry name" value="purA"/>
    <property type="match status" value="1"/>
</dbReference>
<evidence type="ECO:0000256" key="7">
    <source>
        <dbReference type="ARBA" id="ARBA00023134"/>
    </source>
</evidence>